<proteinExistence type="predicted"/>
<protein>
    <recommendedName>
        <fullName evidence="10">C2H2-type domain-containing protein</fullName>
    </recommendedName>
</protein>
<feature type="domain" description="C2H2-type" evidence="10">
    <location>
        <begin position="101"/>
        <end position="128"/>
    </location>
</feature>
<accession>A0A6A6FTH4</accession>
<comment type="subcellular location">
    <subcellularLocation>
        <location evidence="1">Nucleus</location>
    </subcellularLocation>
</comment>
<dbReference type="GO" id="GO:0005634">
    <property type="term" value="C:nucleus"/>
    <property type="evidence" value="ECO:0007669"/>
    <property type="project" value="UniProtKB-SubCell"/>
</dbReference>
<evidence type="ECO:0000256" key="6">
    <source>
        <dbReference type="ARBA" id="ARBA00023125"/>
    </source>
</evidence>
<dbReference type="EMBL" id="ML992663">
    <property type="protein sequence ID" value="KAF2216733.1"/>
    <property type="molecule type" value="Genomic_DNA"/>
</dbReference>
<dbReference type="SUPFAM" id="SSF57667">
    <property type="entry name" value="beta-beta-alpha zinc fingers"/>
    <property type="match status" value="2"/>
</dbReference>
<evidence type="ECO:0000256" key="1">
    <source>
        <dbReference type="ARBA" id="ARBA00004123"/>
    </source>
</evidence>
<feature type="domain" description="C2H2-type" evidence="10">
    <location>
        <begin position="65"/>
        <end position="89"/>
    </location>
</feature>
<evidence type="ECO:0000256" key="8">
    <source>
        <dbReference type="PROSITE-ProRule" id="PRU00042"/>
    </source>
</evidence>
<keyword evidence="5" id="KW-0862">Zinc</keyword>
<organism evidence="11 12">
    <name type="scientific">Cercospora zeae-maydis SCOH1-5</name>
    <dbReference type="NCBI Taxonomy" id="717836"/>
    <lineage>
        <taxon>Eukaryota</taxon>
        <taxon>Fungi</taxon>
        <taxon>Dikarya</taxon>
        <taxon>Ascomycota</taxon>
        <taxon>Pezizomycotina</taxon>
        <taxon>Dothideomycetes</taxon>
        <taxon>Dothideomycetidae</taxon>
        <taxon>Mycosphaerellales</taxon>
        <taxon>Mycosphaerellaceae</taxon>
        <taxon>Cercospora</taxon>
    </lineage>
</organism>
<feature type="compositionally biased region" description="Low complexity" evidence="9">
    <location>
        <begin position="196"/>
        <end position="211"/>
    </location>
</feature>
<dbReference type="Proteomes" id="UP000799539">
    <property type="component" value="Unassembled WGS sequence"/>
</dbReference>
<dbReference type="PROSITE" id="PS50157">
    <property type="entry name" value="ZINC_FINGER_C2H2_2"/>
    <property type="match status" value="3"/>
</dbReference>
<evidence type="ECO:0000256" key="9">
    <source>
        <dbReference type="SAM" id="MobiDB-lite"/>
    </source>
</evidence>
<evidence type="ECO:0000256" key="7">
    <source>
        <dbReference type="ARBA" id="ARBA00023242"/>
    </source>
</evidence>
<feature type="compositionally biased region" description="Low complexity" evidence="9">
    <location>
        <begin position="267"/>
        <end position="277"/>
    </location>
</feature>
<feature type="region of interest" description="Disordered" evidence="9">
    <location>
        <begin position="28"/>
        <end position="59"/>
    </location>
</feature>
<dbReference type="InterPro" id="IPR036236">
    <property type="entry name" value="Znf_C2H2_sf"/>
</dbReference>
<keyword evidence="6" id="KW-0238">DNA-binding</keyword>
<gene>
    <name evidence="11" type="ORF">CERZMDRAFT_116166</name>
</gene>
<dbReference type="PANTHER" id="PTHR24404">
    <property type="entry name" value="ZINC FINGER PROTEIN"/>
    <property type="match status" value="1"/>
</dbReference>
<dbReference type="OrthoDB" id="4772757at2759"/>
<dbReference type="InterPro" id="IPR036770">
    <property type="entry name" value="Ankyrin_rpt-contain_sf"/>
</dbReference>
<feature type="domain" description="C2H2-type" evidence="10">
    <location>
        <begin position="309"/>
        <end position="331"/>
    </location>
</feature>
<keyword evidence="2" id="KW-0479">Metal-binding</keyword>
<name>A0A6A6FTH4_9PEZI</name>
<dbReference type="GO" id="GO:0008270">
    <property type="term" value="F:zinc ion binding"/>
    <property type="evidence" value="ECO:0007669"/>
    <property type="project" value="UniProtKB-KW"/>
</dbReference>
<feature type="compositionally biased region" description="Basic and acidic residues" evidence="9">
    <location>
        <begin position="242"/>
        <end position="266"/>
    </location>
</feature>
<dbReference type="Gene3D" id="1.25.40.20">
    <property type="entry name" value="Ankyrin repeat-containing domain"/>
    <property type="match status" value="1"/>
</dbReference>
<dbReference type="Pfam" id="PF00096">
    <property type="entry name" value="zf-C2H2"/>
    <property type="match status" value="1"/>
</dbReference>
<dbReference type="PROSITE" id="PS00028">
    <property type="entry name" value="ZINC_FINGER_C2H2_1"/>
    <property type="match status" value="3"/>
</dbReference>
<dbReference type="GO" id="GO:0003700">
    <property type="term" value="F:DNA-binding transcription factor activity"/>
    <property type="evidence" value="ECO:0007669"/>
    <property type="project" value="TreeGrafter"/>
</dbReference>
<reference evidence="11" key="1">
    <citation type="journal article" date="2020" name="Stud. Mycol.">
        <title>101 Dothideomycetes genomes: a test case for predicting lifestyles and emergence of pathogens.</title>
        <authorList>
            <person name="Haridas S."/>
            <person name="Albert R."/>
            <person name="Binder M."/>
            <person name="Bloem J."/>
            <person name="Labutti K."/>
            <person name="Salamov A."/>
            <person name="Andreopoulos B."/>
            <person name="Baker S."/>
            <person name="Barry K."/>
            <person name="Bills G."/>
            <person name="Bluhm B."/>
            <person name="Cannon C."/>
            <person name="Castanera R."/>
            <person name="Culley D."/>
            <person name="Daum C."/>
            <person name="Ezra D."/>
            <person name="Gonzalez J."/>
            <person name="Henrissat B."/>
            <person name="Kuo A."/>
            <person name="Liang C."/>
            <person name="Lipzen A."/>
            <person name="Lutzoni F."/>
            <person name="Magnuson J."/>
            <person name="Mondo S."/>
            <person name="Nolan M."/>
            <person name="Ohm R."/>
            <person name="Pangilinan J."/>
            <person name="Park H.-J."/>
            <person name="Ramirez L."/>
            <person name="Alfaro M."/>
            <person name="Sun H."/>
            <person name="Tritt A."/>
            <person name="Yoshinaga Y."/>
            <person name="Zwiers L.-H."/>
            <person name="Turgeon B."/>
            <person name="Goodwin S."/>
            <person name="Spatafora J."/>
            <person name="Crous P."/>
            <person name="Grigoriev I."/>
        </authorList>
    </citation>
    <scope>NUCLEOTIDE SEQUENCE</scope>
    <source>
        <strain evidence="11">SCOH1-5</strain>
    </source>
</reference>
<dbReference type="SMART" id="SM00248">
    <property type="entry name" value="ANK"/>
    <property type="match status" value="3"/>
</dbReference>
<dbReference type="AlphaFoldDB" id="A0A6A6FTH4"/>
<dbReference type="InterPro" id="IPR050589">
    <property type="entry name" value="Ikaros_C2H2-ZF"/>
</dbReference>
<dbReference type="Gene3D" id="3.30.160.60">
    <property type="entry name" value="Classic Zinc Finger"/>
    <property type="match status" value="2"/>
</dbReference>
<evidence type="ECO:0000256" key="5">
    <source>
        <dbReference type="ARBA" id="ARBA00022833"/>
    </source>
</evidence>
<dbReference type="InterPro" id="IPR013087">
    <property type="entry name" value="Znf_C2H2_type"/>
</dbReference>
<dbReference type="PANTHER" id="PTHR24404:SF114">
    <property type="entry name" value="KLUMPFUSS, ISOFORM B-RELATED"/>
    <property type="match status" value="1"/>
</dbReference>
<dbReference type="InterPro" id="IPR002110">
    <property type="entry name" value="Ankyrin_rpt"/>
</dbReference>
<evidence type="ECO:0000313" key="11">
    <source>
        <dbReference type="EMBL" id="KAF2216733.1"/>
    </source>
</evidence>
<keyword evidence="3" id="KW-0677">Repeat</keyword>
<dbReference type="SMART" id="SM00355">
    <property type="entry name" value="ZnF_C2H2"/>
    <property type="match status" value="4"/>
</dbReference>
<dbReference type="GO" id="GO:0000978">
    <property type="term" value="F:RNA polymerase II cis-regulatory region sequence-specific DNA binding"/>
    <property type="evidence" value="ECO:0007669"/>
    <property type="project" value="TreeGrafter"/>
</dbReference>
<evidence type="ECO:0000313" key="12">
    <source>
        <dbReference type="Proteomes" id="UP000799539"/>
    </source>
</evidence>
<sequence length="764" mass="84927">MDYYGVPPAHLRSPVDDGTRLGMIREESHRRAMLPPKQEPSPMSDSSEQSHDATLPPNKRARVNYECEACGTTYTEKRALARHRHTDMHRRRLGLQPDKRHLCMKCGRSFGRNHDLQRHRREQHGEATGATAVDVASCRSDGSPMSDDARVLKPQASWNGPITNMMAPDDMLLQPPHLRAAKSYNDFGLTRGGSTPGLSKSSSSSQDSVPSIKTEVNSEQYLPVKVWQGEDDQRIFTPTPPRDVKQVVRRHSSEEPQDQRRTRKDSSQPSRPSTASSKATNDCRRPHSQARVLANMIMDEPDVEGYEPHICLPCGRVFGDDDMLLDHLRTHLENFKGNHRCKKCQIGFDHEADLQRHLDAAKKGHCGFNFPHSQPCTGHHPPIRVGGLDRLHDSDCARLTYQLRNWEQAQLQAYIAQINQLVAERQKRSKHRWSAEALMRSKRNSITSFRSFAVSVNTYASAPCDTTNGKMDIDGLQKRLKNMSIREVGSSVKNTIMGRTGANASSSHFPKPTATYDKALFQAIHRGNLKKANELLGSGADPATLHRSSGTLIAAALWAHTEVQSLTVAHRLTEDIQGACNICHLNSATFSKGSNKVKALIAHGAEVSRQGGLCAYPINSAAWMCKADVVAILIRNGASVNQRDEKLGSPLGIAASQAGFPGSEEVVETLLNENANPFISGSMENGKIGLPLEMAKKRLAFWEKSPEIMQISPDVVEERIRVCEIMIRLLEEAGNRWEDMGRQELMDRFDAANLGNGNLMMMMS</sequence>
<keyword evidence="12" id="KW-1185">Reference proteome</keyword>
<evidence type="ECO:0000256" key="3">
    <source>
        <dbReference type="ARBA" id="ARBA00022737"/>
    </source>
</evidence>
<dbReference type="SUPFAM" id="SSF48403">
    <property type="entry name" value="Ankyrin repeat"/>
    <property type="match status" value="1"/>
</dbReference>
<dbReference type="GO" id="GO:0006357">
    <property type="term" value="P:regulation of transcription by RNA polymerase II"/>
    <property type="evidence" value="ECO:0007669"/>
    <property type="project" value="TreeGrafter"/>
</dbReference>
<evidence type="ECO:0000259" key="10">
    <source>
        <dbReference type="PROSITE" id="PS50157"/>
    </source>
</evidence>
<keyword evidence="4 8" id="KW-0863">Zinc-finger</keyword>
<feature type="region of interest" description="Disordered" evidence="9">
    <location>
        <begin position="232"/>
        <end position="287"/>
    </location>
</feature>
<feature type="region of interest" description="Disordered" evidence="9">
    <location>
        <begin position="185"/>
        <end position="216"/>
    </location>
</feature>
<evidence type="ECO:0000256" key="2">
    <source>
        <dbReference type="ARBA" id="ARBA00022723"/>
    </source>
</evidence>
<keyword evidence="7" id="KW-0539">Nucleus</keyword>
<evidence type="ECO:0000256" key="4">
    <source>
        <dbReference type="ARBA" id="ARBA00022771"/>
    </source>
</evidence>